<dbReference type="InterPro" id="IPR018181">
    <property type="entry name" value="Heat_shock_70_CS"/>
</dbReference>
<dbReference type="EMBL" id="MU129161">
    <property type="protein sequence ID" value="KAF9505318.1"/>
    <property type="molecule type" value="Genomic_DNA"/>
</dbReference>
<proteinExistence type="predicted"/>
<dbReference type="CDD" id="cd10170">
    <property type="entry name" value="ASKHA_NBD_HSP70"/>
    <property type="match status" value="1"/>
</dbReference>
<comment type="caution">
    <text evidence="2">The sequence shown here is derived from an EMBL/GenBank/DDBJ whole genome shotgun (WGS) entry which is preliminary data.</text>
</comment>
<feature type="compositionally biased region" description="Basic residues" evidence="1">
    <location>
        <begin position="82"/>
        <end position="94"/>
    </location>
</feature>
<name>A0A9P6AGJ1_9AGAM</name>
<organism evidence="2 3">
    <name type="scientific">Hydnum rufescens UP504</name>
    <dbReference type="NCBI Taxonomy" id="1448309"/>
    <lineage>
        <taxon>Eukaryota</taxon>
        <taxon>Fungi</taxon>
        <taxon>Dikarya</taxon>
        <taxon>Basidiomycota</taxon>
        <taxon>Agaricomycotina</taxon>
        <taxon>Agaricomycetes</taxon>
        <taxon>Cantharellales</taxon>
        <taxon>Hydnaceae</taxon>
        <taxon>Hydnum</taxon>
    </lineage>
</organism>
<keyword evidence="3" id="KW-1185">Reference proteome</keyword>
<evidence type="ECO:0008006" key="4">
    <source>
        <dbReference type="Google" id="ProtNLM"/>
    </source>
</evidence>
<evidence type="ECO:0000313" key="2">
    <source>
        <dbReference type="EMBL" id="KAF9505318.1"/>
    </source>
</evidence>
<dbReference type="OrthoDB" id="2963168at2759"/>
<dbReference type="Gene3D" id="3.30.420.40">
    <property type="match status" value="1"/>
</dbReference>
<feature type="region of interest" description="Disordered" evidence="1">
    <location>
        <begin position="1"/>
        <end position="161"/>
    </location>
</feature>
<dbReference type="Proteomes" id="UP000886523">
    <property type="component" value="Unassembled WGS sequence"/>
</dbReference>
<dbReference type="PANTHER" id="PTHR14187">
    <property type="entry name" value="ALPHA KINASE/ELONGATION FACTOR 2 KINASE"/>
    <property type="match status" value="1"/>
</dbReference>
<protein>
    <recommendedName>
        <fullName evidence="4">Actin-like ATPase domain-containing protein</fullName>
    </recommendedName>
</protein>
<sequence length="744" mass="83357">MGCAASRPSTVRYEYDFPPPTPKVESKMVTSLQQPPPQRPMKATSKVESVTSLQQPTPRRPMKAMLPESRAYDQPGMSSRRSSLKSNRRQRRDRKMSPQALPPHLPRLTRAKSEPGAVSEPLAPRMNPTMSYDDQLAGLNRKPTKSSPHAPPGRSKVSEGNDLSISIDLGTTHSAVAFCTSSSPQVNQICYWPGSSHPFPKIPTCVVYDGLGDVRAWGVEAKEITLRKGWVRSEWFKLGLDPSFAANGVHTMLPFGKKSGDVVVDYLSSLWLYAKGHIMRKNTLRDLNVATVYLTVPSSWDARICLILREAAIKAGLVAQITSQDTSWMDRLHIIAYAWSHCHSPHTTLNLFSFWVREPEASALYCVSLPKIINRLQQGHQLMVCNAGGAFVDMAVYNVLRLWGTAEIVESCLRSGRHCGSLFLDLRFRDLVCSRLAGHPSHLDEASLAHFLLSFEVEKKNFHGRADDDKYFHFRCLRLQDLHDPAIGLENGELIIPGFILRQNVFDPVITQVLETIQEQLQILNERIDMLVLVGGFALNDYLFRRIKDTFGGRIGLISRPVDGDLSSVRGGSSAGLPAASAKPLVTLVVALQSFIMRVRLPAEPLDNMLRPAYITSTAGVRICENRVQYVVHKGAKIRRGERIEVELRKFSTSSYDSIFETVLYTSDSDRIMRYADEGETTELCRCYVDLSPLPNFQRQARSIPSHGFYTDFELGFELDTAEVRGVLRYNGHDYGPIGFDFRS</sequence>
<gene>
    <name evidence="2" type="ORF">BS47DRAFT_558627</name>
</gene>
<dbReference type="SUPFAM" id="SSF53067">
    <property type="entry name" value="Actin-like ATPase domain"/>
    <property type="match status" value="2"/>
</dbReference>
<dbReference type="InterPro" id="IPR043129">
    <property type="entry name" value="ATPase_NBD"/>
</dbReference>
<dbReference type="PANTHER" id="PTHR14187:SF5">
    <property type="entry name" value="HEAT SHOCK 70 KDA PROTEIN 12A"/>
    <property type="match status" value="1"/>
</dbReference>
<dbReference type="AlphaFoldDB" id="A0A9P6AGJ1"/>
<reference evidence="2" key="1">
    <citation type="journal article" date="2020" name="Nat. Commun.">
        <title>Large-scale genome sequencing of mycorrhizal fungi provides insights into the early evolution of symbiotic traits.</title>
        <authorList>
            <person name="Miyauchi S."/>
            <person name="Kiss E."/>
            <person name="Kuo A."/>
            <person name="Drula E."/>
            <person name="Kohler A."/>
            <person name="Sanchez-Garcia M."/>
            <person name="Morin E."/>
            <person name="Andreopoulos B."/>
            <person name="Barry K.W."/>
            <person name="Bonito G."/>
            <person name="Buee M."/>
            <person name="Carver A."/>
            <person name="Chen C."/>
            <person name="Cichocki N."/>
            <person name="Clum A."/>
            <person name="Culley D."/>
            <person name="Crous P.W."/>
            <person name="Fauchery L."/>
            <person name="Girlanda M."/>
            <person name="Hayes R.D."/>
            <person name="Keri Z."/>
            <person name="LaButti K."/>
            <person name="Lipzen A."/>
            <person name="Lombard V."/>
            <person name="Magnuson J."/>
            <person name="Maillard F."/>
            <person name="Murat C."/>
            <person name="Nolan M."/>
            <person name="Ohm R.A."/>
            <person name="Pangilinan J."/>
            <person name="Pereira M.F."/>
            <person name="Perotto S."/>
            <person name="Peter M."/>
            <person name="Pfister S."/>
            <person name="Riley R."/>
            <person name="Sitrit Y."/>
            <person name="Stielow J.B."/>
            <person name="Szollosi G."/>
            <person name="Zifcakova L."/>
            <person name="Stursova M."/>
            <person name="Spatafora J.W."/>
            <person name="Tedersoo L."/>
            <person name="Vaario L.M."/>
            <person name="Yamada A."/>
            <person name="Yan M."/>
            <person name="Wang P."/>
            <person name="Xu J."/>
            <person name="Bruns T."/>
            <person name="Baldrian P."/>
            <person name="Vilgalys R."/>
            <person name="Dunand C."/>
            <person name="Henrissat B."/>
            <person name="Grigoriev I.V."/>
            <person name="Hibbett D."/>
            <person name="Nagy L.G."/>
            <person name="Martin F.M."/>
        </authorList>
    </citation>
    <scope>NUCLEOTIDE SEQUENCE</scope>
    <source>
        <strain evidence="2">UP504</strain>
    </source>
</reference>
<accession>A0A9P6AGJ1</accession>
<feature type="compositionally biased region" description="Polar residues" evidence="1">
    <location>
        <begin position="46"/>
        <end position="57"/>
    </location>
</feature>
<evidence type="ECO:0000256" key="1">
    <source>
        <dbReference type="SAM" id="MobiDB-lite"/>
    </source>
</evidence>
<dbReference type="PROSITE" id="PS00297">
    <property type="entry name" value="HSP70_1"/>
    <property type="match status" value="1"/>
</dbReference>
<evidence type="ECO:0000313" key="3">
    <source>
        <dbReference type="Proteomes" id="UP000886523"/>
    </source>
</evidence>